<evidence type="ECO:0000313" key="2">
    <source>
        <dbReference type="EMBL" id="KAJ4007387.1"/>
    </source>
</evidence>
<feature type="region of interest" description="Disordered" evidence="1">
    <location>
        <begin position="62"/>
        <end position="84"/>
    </location>
</feature>
<dbReference type="EMBL" id="JAPDHF010000017">
    <property type="protein sequence ID" value="KAJ4007387.1"/>
    <property type="molecule type" value="Genomic_DNA"/>
</dbReference>
<sequence>MPGSELIQEYLVRHALLPLSMQVVKVYIKGYLPCEKMHEAVIRRAQRQFDLWAWIDERRGANNTEEEKKEKEKKPKKEKKKEWA</sequence>
<gene>
    <name evidence="2" type="ORF">NW766_010071</name>
</gene>
<name>A0A9W8PJX0_9HYPO</name>
<proteinExistence type="predicted"/>
<reference evidence="2" key="1">
    <citation type="submission" date="2022-10" db="EMBL/GenBank/DDBJ databases">
        <title>Fusarium specimens isolated from Avocado Roots.</title>
        <authorList>
            <person name="Stajich J."/>
            <person name="Roper C."/>
            <person name="Heimlech-Rivalta G."/>
        </authorList>
    </citation>
    <scope>NUCLEOTIDE SEQUENCE</scope>
    <source>
        <strain evidence="2">CF00143</strain>
    </source>
</reference>
<organism evidence="2 3">
    <name type="scientific">Fusarium irregulare</name>
    <dbReference type="NCBI Taxonomy" id="2494466"/>
    <lineage>
        <taxon>Eukaryota</taxon>
        <taxon>Fungi</taxon>
        <taxon>Dikarya</taxon>
        <taxon>Ascomycota</taxon>
        <taxon>Pezizomycotina</taxon>
        <taxon>Sordariomycetes</taxon>
        <taxon>Hypocreomycetidae</taxon>
        <taxon>Hypocreales</taxon>
        <taxon>Nectriaceae</taxon>
        <taxon>Fusarium</taxon>
        <taxon>Fusarium incarnatum-equiseti species complex</taxon>
    </lineage>
</organism>
<protein>
    <submittedName>
        <fullName evidence="2">Uncharacterized protein</fullName>
    </submittedName>
</protein>
<evidence type="ECO:0000256" key="1">
    <source>
        <dbReference type="SAM" id="MobiDB-lite"/>
    </source>
</evidence>
<keyword evidence="3" id="KW-1185">Reference proteome</keyword>
<evidence type="ECO:0000313" key="3">
    <source>
        <dbReference type="Proteomes" id="UP001152130"/>
    </source>
</evidence>
<dbReference type="Proteomes" id="UP001152130">
    <property type="component" value="Unassembled WGS sequence"/>
</dbReference>
<dbReference type="AlphaFoldDB" id="A0A9W8PJX0"/>
<accession>A0A9W8PJX0</accession>
<comment type="caution">
    <text evidence="2">The sequence shown here is derived from an EMBL/GenBank/DDBJ whole genome shotgun (WGS) entry which is preliminary data.</text>
</comment>